<feature type="zinc finger region" description="C3H1-type" evidence="2">
    <location>
        <begin position="1"/>
        <end position="26"/>
    </location>
</feature>
<evidence type="ECO:0000313" key="6">
    <source>
        <dbReference type="Proteomes" id="UP001381693"/>
    </source>
</evidence>
<dbReference type="EMBL" id="JAXCGZ010017149">
    <property type="protein sequence ID" value="KAK7068705.1"/>
    <property type="molecule type" value="Genomic_DNA"/>
</dbReference>
<organism evidence="5 6">
    <name type="scientific">Halocaridina rubra</name>
    <name type="common">Hawaiian red shrimp</name>
    <dbReference type="NCBI Taxonomy" id="373956"/>
    <lineage>
        <taxon>Eukaryota</taxon>
        <taxon>Metazoa</taxon>
        <taxon>Ecdysozoa</taxon>
        <taxon>Arthropoda</taxon>
        <taxon>Crustacea</taxon>
        <taxon>Multicrustacea</taxon>
        <taxon>Malacostraca</taxon>
        <taxon>Eumalacostraca</taxon>
        <taxon>Eucarida</taxon>
        <taxon>Decapoda</taxon>
        <taxon>Pleocyemata</taxon>
        <taxon>Caridea</taxon>
        <taxon>Atyoidea</taxon>
        <taxon>Atyidae</taxon>
        <taxon>Halocaridina</taxon>
    </lineage>
</organism>
<keyword evidence="6" id="KW-1185">Reference proteome</keyword>
<dbReference type="AlphaFoldDB" id="A0AAN8WYJ7"/>
<dbReference type="Gene3D" id="3.30.1370.210">
    <property type="match status" value="1"/>
</dbReference>
<dbReference type="Pfam" id="PF22628">
    <property type="entry name" value="zf-CCCH_10"/>
    <property type="match status" value="1"/>
</dbReference>
<accession>A0AAN8WYJ7</accession>
<evidence type="ECO:0000259" key="4">
    <source>
        <dbReference type="PROSITE" id="PS50103"/>
    </source>
</evidence>
<evidence type="ECO:0000256" key="1">
    <source>
        <dbReference type="ARBA" id="ARBA00038226"/>
    </source>
</evidence>
<feature type="region of interest" description="Disordered" evidence="3">
    <location>
        <begin position="30"/>
        <end position="83"/>
    </location>
</feature>
<evidence type="ECO:0000256" key="2">
    <source>
        <dbReference type="PROSITE-ProRule" id="PRU00723"/>
    </source>
</evidence>
<keyword evidence="2" id="KW-0479">Metal-binding</keyword>
<gene>
    <name evidence="5" type="ORF">SK128_027121</name>
</gene>
<evidence type="ECO:0000313" key="5">
    <source>
        <dbReference type="EMBL" id="KAK7068705.1"/>
    </source>
</evidence>
<comment type="similarity">
    <text evidence="1">Belongs to the muscleblind family.</text>
</comment>
<dbReference type="PROSITE" id="PS50103">
    <property type="entry name" value="ZF_C3H1"/>
    <property type="match status" value="1"/>
</dbReference>
<proteinExistence type="inferred from homology"/>
<dbReference type="Proteomes" id="UP001381693">
    <property type="component" value="Unassembled WGS sequence"/>
</dbReference>
<feature type="domain" description="C3H1-type" evidence="4">
    <location>
        <begin position="1"/>
        <end position="26"/>
    </location>
</feature>
<dbReference type="InterPro" id="IPR054429">
    <property type="entry name" value="Znf-CCCH_Muscleblind-like"/>
</dbReference>
<name>A0AAN8WYJ7_HALRR</name>
<dbReference type="InterPro" id="IPR000571">
    <property type="entry name" value="Znf_CCCH"/>
</dbReference>
<dbReference type="GO" id="GO:0008270">
    <property type="term" value="F:zinc ion binding"/>
    <property type="evidence" value="ECO:0007669"/>
    <property type="project" value="UniProtKB-KW"/>
</dbReference>
<comment type="caution">
    <text evidence="5">The sequence shown here is derived from an EMBL/GenBank/DDBJ whole genome shotgun (WGS) entry which is preliminary data.</text>
</comment>
<sequence>MKVSVCRDAVKGKCGRGLCKYYHLPVVLPPAPPDSHSARTQSTPRHHSLHNPPSSSFSLDNALCMENSMPPPPLNNDPTTPTSTSIQVIASLTSSNNILCK</sequence>
<keyword evidence="2" id="KW-0863">Zinc-finger</keyword>
<evidence type="ECO:0000256" key="3">
    <source>
        <dbReference type="SAM" id="MobiDB-lite"/>
    </source>
</evidence>
<keyword evidence="2" id="KW-0862">Zinc</keyword>
<protein>
    <recommendedName>
        <fullName evidence="4">C3H1-type domain-containing protein</fullName>
    </recommendedName>
</protein>
<reference evidence="5 6" key="1">
    <citation type="submission" date="2023-11" db="EMBL/GenBank/DDBJ databases">
        <title>Halocaridina rubra genome assembly.</title>
        <authorList>
            <person name="Smith C."/>
        </authorList>
    </citation>
    <scope>NUCLEOTIDE SEQUENCE [LARGE SCALE GENOMIC DNA]</scope>
    <source>
        <strain evidence="5">EP-1</strain>
        <tissue evidence="5">Whole</tissue>
    </source>
</reference>